<evidence type="ECO:0000313" key="2">
    <source>
        <dbReference type="EMBL" id="KAL3808623.1"/>
    </source>
</evidence>
<feature type="compositionally biased region" description="Basic and acidic residues" evidence="1">
    <location>
        <begin position="705"/>
        <end position="718"/>
    </location>
</feature>
<evidence type="ECO:0000256" key="1">
    <source>
        <dbReference type="SAM" id="MobiDB-lite"/>
    </source>
</evidence>
<evidence type="ECO:0000313" key="3">
    <source>
        <dbReference type="Proteomes" id="UP001530377"/>
    </source>
</evidence>
<reference evidence="2 3" key="1">
    <citation type="submission" date="2024-10" db="EMBL/GenBank/DDBJ databases">
        <title>Updated reference genomes for cyclostephanoid diatoms.</title>
        <authorList>
            <person name="Roberts W.R."/>
            <person name="Alverson A.J."/>
        </authorList>
    </citation>
    <scope>NUCLEOTIDE SEQUENCE [LARGE SCALE GENOMIC DNA]</scope>
    <source>
        <strain evidence="2 3">AJA228-03</strain>
    </source>
</reference>
<feature type="region of interest" description="Disordered" evidence="1">
    <location>
        <begin position="853"/>
        <end position="874"/>
    </location>
</feature>
<dbReference type="Proteomes" id="UP001530377">
    <property type="component" value="Unassembled WGS sequence"/>
</dbReference>
<feature type="region of interest" description="Disordered" evidence="1">
    <location>
        <begin position="697"/>
        <end position="728"/>
    </location>
</feature>
<accession>A0ABD3R6S9</accession>
<organism evidence="2 3">
    <name type="scientific">Cyclostephanos tholiformis</name>
    <dbReference type="NCBI Taxonomy" id="382380"/>
    <lineage>
        <taxon>Eukaryota</taxon>
        <taxon>Sar</taxon>
        <taxon>Stramenopiles</taxon>
        <taxon>Ochrophyta</taxon>
        <taxon>Bacillariophyta</taxon>
        <taxon>Coscinodiscophyceae</taxon>
        <taxon>Thalassiosirophycidae</taxon>
        <taxon>Stephanodiscales</taxon>
        <taxon>Stephanodiscaceae</taxon>
        <taxon>Cyclostephanos</taxon>
    </lineage>
</organism>
<sequence length="1161" mass="131649">MLSLRINSGPRQGDITLSFSDEIYKEIMWKHYNILGKKLSREKDMEKTVVHQILQSLKKRLGKRGRFFKRITQSNICIVVDDEEALQKIILDVRKRNKSILKWLVRDSSNELCRQQSLCHPHDITLNHHPLSITHNRAWGDNLAPPPTSVPAKFRSSSSSEWDIHRTDTLESDLLPVVGVSLPTLHGVKLSANSTLAKLKLSHIGEELPPPRATNLIKFVQTPNKLIQMLQLATYKLNELHEIHGKRSGRLRLYNLSEFNCYSMGVKSSAPSLSELAAFMKITPVTLQKWFTIYKNALLRDFDFEKLGEEKIKDHNSFFYPEDERYQLSFLGLKSMEQYFQQIGKQLLEEAGNPSEDRSYVCDDIARTTQGPSVLHSNEMNQPVSSETCCPNNARRESSAVLNAGNSDQLLDTTSPFGRYFRINAACLAEMQSNDKCAMAKVPSIQLDRVPKRLKVGSKDRMLCMVLGCERHTQAQCNGCCSSHFRMLASTTALTTGKAKKNAPSGIKHPKISSGERKAERSRGSGKGKFGNSNAQISLPKKKCSILDQLEAGSRIYVQWNGDNCLYKATVKRTLSDLVKIHYDGKKKHIIDTISVDMVNSFIEGENKASIQKLHNFSGQVSRPSPLVLSAPTSLECMDRHCTEVSTIRSQSPKEVAAVNSLSSMNGALVKSAFAPPARTILPRLLHRINEHSSAVPTFPGVDKSGFRNENNESDGTKPKRKLKSINRLRDQDCQRTRPKDHIVQSKSVLCHCPYCSKGNLSVQGMYAHYGRAHTGKVSWDHVTFSCPFCSSNEIVAPLVFKSFPIVVAHINATHPGFEVTGPHSSKPSRVSIPAKRSSTKYDRVLRERKSVPHFSGSVTKNDKHMEAPDAVAEEQGPSSWLKIGYVQLLSDGKKQYPRELCKVIEMIEDQCHAQEEIVEVAREQRINLCRNEAELEHKAMDEERLLFQRGVRERARLADGERIEKQKYIEKVEQMMMFYRYENRNKGRHKEDIEVEKLCARSIIFSNGTQRPNKRHDIFCKDDQCLFCNKAEGFLHHLLLDNEIEGFKMDAPATESPLYQHSTTVLNPLCHVIDDSFYLEVEETMHSNTDDRKESTGGGKRSNQSRRDASTAKRVKIEEEKLLSLKNTKHCLEFIKKYNDGMIINAWGEARKDQRGRRLY</sequence>
<gene>
    <name evidence="2" type="ORF">ACHAXA_009004</name>
</gene>
<feature type="region of interest" description="Disordered" evidence="1">
    <location>
        <begin position="499"/>
        <end position="534"/>
    </location>
</feature>
<name>A0ABD3R6S9_9STRA</name>
<feature type="compositionally biased region" description="Basic and acidic residues" evidence="1">
    <location>
        <begin position="514"/>
        <end position="523"/>
    </location>
</feature>
<feature type="compositionally biased region" description="Basic and acidic residues" evidence="1">
    <location>
        <begin position="1086"/>
        <end position="1096"/>
    </location>
</feature>
<dbReference type="AlphaFoldDB" id="A0ABD3R6S9"/>
<dbReference type="EMBL" id="JALLPB020000484">
    <property type="protein sequence ID" value="KAL3808623.1"/>
    <property type="molecule type" value="Genomic_DNA"/>
</dbReference>
<protein>
    <submittedName>
        <fullName evidence="2">Uncharacterized protein</fullName>
    </submittedName>
</protein>
<keyword evidence="3" id="KW-1185">Reference proteome</keyword>
<feature type="region of interest" description="Disordered" evidence="1">
    <location>
        <begin position="1086"/>
        <end position="1114"/>
    </location>
</feature>
<proteinExistence type="predicted"/>
<comment type="caution">
    <text evidence="2">The sequence shown here is derived from an EMBL/GenBank/DDBJ whole genome shotgun (WGS) entry which is preliminary data.</text>
</comment>